<evidence type="ECO:0000313" key="1">
    <source>
        <dbReference type="EMBL" id="KAG2576816.1"/>
    </source>
</evidence>
<dbReference type="EMBL" id="CM029048">
    <property type="protein sequence ID" value="KAG2576816.1"/>
    <property type="molecule type" value="Genomic_DNA"/>
</dbReference>
<reference evidence="1" key="1">
    <citation type="submission" date="2020-05" db="EMBL/GenBank/DDBJ databases">
        <title>WGS assembly of Panicum virgatum.</title>
        <authorList>
            <person name="Lovell J.T."/>
            <person name="Jenkins J."/>
            <person name="Shu S."/>
            <person name="Juenger T.E."/>
            <person name="Schmutz J."/>
        </authorList>
    </citation>
    <scope>NUCLEOTIDE SEQUENCE</scope>
    <source>
        <strain evidence="1">AP13</strain>
    </source>
</reference>
<keyword evidence="2" id="KW-1185">Reference proteome</keyword>
<sequence length="70" mass="8170">MLPLSVPPTATRRHPPLCGHHNHIRWLSLRVLYMDILICTIKDTSHMDFLTCTIRNIPQSKITEMTNEYP</sequence>
<name>A0A8T0QUI5_PANVG</name>
<protein>
    <submittedName>
        <fullName evidence="1">Uncharacterized protein</fullName>
    </submittedName>
</protein>
<organism evidence="1 2">
    <name type="scientific">Panicum virgatum</name>
    <name type="common">Blackwell switchgrass</name>
    <dbReference type="NCBI Taxonomy" id="38727"/>
    <lineage>
        <taxon>Eukaryota</taxon>
        <taxon>Viridiplantae</taxon>
        <taxon>Streptophyta</taxon>
        <taxon>Embryophyta</taxon>
        <taxon>Tracheophyta</taxon>
        <taxon>Spermatophyta</taxon>
        <taxon>Magnoliopsida</taxon>
        <taxon>Liliopsida</taxon>
        <taxon>Poales</taxon>
        <taxon>Poaceae</taxon>
        <taxon>PACMAD clade</taxon>
        <taxon>Panicoideae</taxon>
        <taxon>Panicodae</taxon>
        <taxon>Paniceae</taxon>
        <taxon>Panicinae</taxon>
        <taxon>Panicum</taxon>
        <taxon>Panicum sect. Hiantes</taxon>
    </lineage>
</organism>
<comment type="caution">
    <text evidence="1">The sequence shown here is derived from an EMBL/GenBank/DDBJ whole genome shotgun (WGS) entry which is preliminary data.</text>
</comment>
<proteinExistence type="predicted"/>
<accession>A0A8T0QUI5</accession>
<dbReference type="Proteomes" id="UP000823388">
    <property type="component" value="Chromosome 6N"/>
</dbReference>
<gene>
    <name evidence="1" type="ORF">PVAP13_6NG047101</name>
</gene>
<dbReference type="AlphaFoldDB" id="A0A8T0QUI5"/>
<evidence type="ECO:0000313" key="2">
    <source>
        <dbReference type="Proteomes" id="UP000823388"/>
    </source>
</evidence>